<reference evidence="1" key="1">
    <citation type="submission" date="2023-06" db="EMBL/GenBank/DDBJ databases">
        <authorList>
            <person name="Kurt Z."/>
        </authorList>
    </citation>
    <scope>NUCLEOTIDE SEQUENCE</scope>
</reference>
<dbReference type="EMBL" id="CAXDID020000522">
    <property type="protein sequence ID" value="CAL6099665.1"/>
    <property type="molecule type" value="Genomic_DNA"/>
</dbReference>
<evidence type="ECO:0000313" key="2">
    <source>
        <dbReference type="EMBL" id="CAL6099665.1"/>
    </source>
</evidence>
<keyword evidence="3" id="KW-1185">Reference proteome</keyword>
<dbReference type="AlphaFoldDB" id="A0AA86QY46"/>
<name>A0AA86QY46_9EUKA</name>
<reference evidence="2 3" key="2">
    <citation type="submission" date="2024-07" db="EMBL/GenBank/DDBJ databases">
        <authorList>
            <person name="Akdeniz Z."/>
        </authorList>
    </citation>
    <scope>NUCLEOTIDE SEQUENCE [LARGE SCALE GENOMIC DNA]</scope>
</reference>
<evidence type="ECO:0000313" key="3">
    <source>
        <dbReference type="Proteomes" id="UP001642409"/>
    </source>
</evidence>
<proteinExistence type="predicted"/>
<organism evidence="1">
    <name type="scientific">Hexamita inflata</name>
    <dbReference type="NCBI Taxonomy" id="28002"/>
    <lineage>
        <taxon>Eukaryota</taxon>
        <taxon>Metamonada</taxon>
        <taxon>Diplomonadida</taxon>
        <taxon>Hexamitidae</taxon>
        <taxon>Hexamitinae</taxon>
        <taxon>Hexamita</taxon>
    </lineage>
</organism>
<sequence length="105" mass="12363">MPSWNYTMNGYVIKSSLSRADYFCVLLHAYTHIHLQSLNINPGHAVCKRTHDAVDQRFREMFSELHTNRQFQIQTRFESLNIVIARASIKTLTWFKVCEIQNVCE</sequence>
<dbReference type="EMBL" id="CATOUU010001032">
    <property type="protein sequence ID" value="CAI9968189.1"/>
    <property type="molecule type" value="Genomic_DNA"/>
</dbReference>
<protein>
    <submittedName>
        <fullName evidence="2">Hypothetical_protein</fullName>
    </submittedName>
</protein>
<gene>
    <name evidence="1" type="ORF">HINF_LOCUS55834</name>
    <name evidence="2" type="ORF">HINF_LOCUS70190</name>
</gene>
<accession>A0AA86QY46</accession>
<comment type="caution">
    <text evidence="1">The sequence shown here is derived from an EMBL/GenBank/DDBJ whole genome shotgun (WGS) entry which is preliminary data.</text>
</comment>
<dbReference type="Proteomes" id="UP001642409">
    <property type="component" value="Unassembled WGS sequence"/>
</dbReference>
<evidence type="ECO:0000313" key="1">
    <source>
        <dbReference type="EMBL" id="CAI9968189.1"/>
    </source>
</evidence>